<dbReference type="InterPro" id="IPR007627">
    <property type="entry name" value="RNA_pol_sigma70_r2"/>
</dbReference>
<dbReference type="InterPro" id="IPR039425">
    <property type="entry name" value="RNA_pol_sigma-70-like"/>
</dbReference>
<proteinExistence type="inferred from homology"/>
<gene>
    <name evidence="8" type="ORF">DI586_02645</name>
</gene>
<dbReference type="GO" id="GO:0006352">
    <property type="term" value="P:DNA-templated transcription initiation"/>
    <property type="evidence" value="ECO:0007669"/>
    <property type="project" value="InterPro"/>
</dbReference>
<evidence type="ECO:0000256" key="5">
    <source>
        <dbReference type="ARBA" id="ARBA00023163"/>
    </source>
</evidence>
<organism evidence="8 9">
    <name type="scientific">Micavibrio aeruginosavorus</name>
    <dbReference type="NCBI Taxonomy" id="349221"/>
    <lineage>
        <taxon>Bacteria</taxon>
        <taxon>Pseudomonadati</taxon>
        <taxon>Bdellovibrionota</taxon>
        <taxon>Bdellovibrionia</taxon>
        <taxon>Bdellovibrionales</taxon>
        <taxon>Pseudobdellovibrionaceae</taxon>
        <taxon>Micavibrio</taxon>
    </lineage>
</organism>
<evidence type="ECO:0000256" key="3">
    <source>
        <dbReference type="ARBA" id="ARBA00023082"/>
    </source>
</evidence>
<dbReference type="PANTHER" id="PTHR43133">
    <property type="entry name" value="RNA POLYMERASE ECF-TYPE SIGMA FACTO"/>
    <property type="match status" value="1"/>
</dbReference>
<dbReference type="Pfam" id="PF08281">
    <property type="entry name" value="Sigma70_r4_2"/>
    <property type="match status" value="1"/>
</dbReference>
<evidence type="ECO:0008006" key="10">
    <source>
        <dbReference type="Google" id="ProtNLM"/>
    </source>
</evidence>
<keyword evidence="4" id="KW-0238">DNA-binding</keyword>
<dbReference type="PANTHER" id="PTHR43133:SF8">
    <property type="entry name" value="RNA POLYMERASE SIGMA FACTOR HI_1459-RELATED"/>
    <property type="match status" value="1"/>
</dbReference>
<dbReference type="InterPro" id="IPR014284">
    <property type="entry name" value="RNA_pol_sigma-70_dom"/>
</dbReference>
<evidence type="ECO:0000259" key="7">
    <source>
        <dbReference type="Pfam" id="PF08281"/>
    </source>
</evidence>
<dbReference type="GO" id="GO:0016987">
    <property type="term" value="F:sigma factor activity"/>
    <property type="evidence" value="ECO:0007669"/>
    <property type="project" value="UniProtKB-KW"/>
</dbReference>
<dbReference type="InterPro" id="IPR013324">
    <property type="entry name" value="RNA_pol_sigma_r3/r4-like"/>
</dbReference>
<protein>
    <recommendedName>
        <fullName evidence="10">RNA polymerase subunit sigma</fullName>
    </recommendedName>
</protein>
<accession>A0A2W5FQP7</accession>
<feature type="domain" description="RNA polymerase sigma factor 70 region 4 type 2" evidence="7">
    <location>
        <begin position="119"/>
        <end position="171"/>
    </location>
</feature>
<evidence type="ECO:0000256" key="4">
    <source>
        <dbReference type="ARBA" id="ARBA00023125"/>
    </source>
</evidence>
<comment type="similarity">
    <text evidence="1">Belongs to the sigma-70 factor family. ECF subfamily.</text>
</comment>
<evidence type="ECO:0000259" key="6">
    <source>
        <dbReference type="Pfam" id="PF04542"/>
    </source>
</evidence>
<feature type="domain" description="RNA polymerase sigma-70 region 2" evidence="6">
    <location>
        <begin position="23"/>
        <end position="90"/>
    </location>
</feature>
<reference evidence="8 9" key="1">
    <citation type="submission" date="2017-08" db="EMBL/GenBank/DDBJ databases">
        <title>Infants hospitalized years apart are colonized by the same room-sourced microbial strains.</title>
        <authorList>
            <person name="Brooks B."/>
            <person name="Olm M.R."/>
            <person name="Firek B.A."/>
            <person name="Baker R."/>
            <person name="Thomas B.C."/>
            <person name="Morowitz M.J."/>
            <person name="Banfield J.F."/>
        </authorList>
    </citation>
    <scope>NUCLEOTIDE SEQUENCE [LARGE SCALE GENOMIC DNA]</scope>
    <source>
        <strain evidence="8">S2_006_000_R2_64</strain>
    </source>
</reference>
<dbReference type="SUPFAM" id="SSF88659">
    <property type="entry name" value="Sigma3 and sigma4 domains of RNA polymerase sigma factors"/>
    <property type="match status" value="1"/>
</dbReference>
<evidence type="ECO:0000313" key="8">
    <source>
        <dbReference type="EMBL" id="PZP56744.1"/>
    </source>
</evidence>
<dbReference type="Gene3D" id="1.10.1740.10">
    <property type="match status" value="1"/>
</dbReference>
<dbReference type="Proteomes" id="UP000249739">
    <property type="component" value="Unassembled WGS sequence"/>
</dbReference>
<evidence type="ECO:0000256" key="2">
    <source>
        <dbReference type="ARBA" id="ARBA00023015"/>
    </source>
</evidence>
<dbReference type="Gene3D" id="1.10.10.10">
    <property type="entry name" value="Winged helix-like DNA-binding domain superfamily/Winged helix DNA-binding domain"/>
    <property type="match status" value="1"/>
</dbReference>
<dbReference type="InterPro" id="IPR013249">
    <property type="entry name" value="RNA_pol_sigma70_r4_t2"/>
</dbReference>
<evidence type="ECO:0000313" key="9">
    <source>
        <dbReference type="Proteomes" id="UP000249739"/>
    </source>
</evidence>
<dbReference type="GO" id="GO:0003677">
    <property type="term" value="F:DNA binding"/>
    <property type="evidence" value="ECO:0007669"/>
    <property type="project" value="UniProtKB-KW"/>
</dbReference>
<name>A0A2W5FQP7_9BACT</name>
<dbReference type="AlphaFoldDB" id="A0A2W5FQP7"/>
<keyword evidence="5" id="KW-0804">Transcription</keyword>
<dbReference type="NCBIfam" id="TIGR02937">
    <property type="entry name" value="sigma70-ECF"/>
    <property type="match status" value="1"/>
</dbReference>
<dbReference type="InterPro" id="IPR036388">
    <property type="entry name" value="WH-like_DNA-bd_sf"/>
</dbReference>
<evidence type="ECO:0000256" key="1">
    <source>
        <dbReference type="ARBA" id="ARBA00010641"/>
    </source>
</evidence>
<dbReference type="Pfam" id="PF04542">
    <property type="entry name" value="Sigma70_r2"/>
    <property type="match status" value="1"/>
</dbReference>
<keyword evidence="3" id="KW-0731">Sigma factor</keyword>
<sequence>MGQSDEGLMGLFQSGDALAFHYLIERHKGLIRLQVRKYFGRSADMDDILQDVCLSLWQNRMSWKPGLAKFSTWLFRVTANRCIDILRQKKEITTDSNFDHINSGIMSAEDRIYESQTSNQLMKLLAELPVQQQLALKLFYYEEADINQICQKMSLSDQAVRSLLKRGKQKLRAVIEPAAIQSALG</sequence>
<dbReference type="SUPFAM" id="SSF88946">
    <property type="entry name" value="Sigma2 domain of RNA polymerase sigma factors"/>
    <property type="match status" value="1"/>
</dbReference>
<dbReference type="InterPro" id="IPR013325">
    <property type="entry name" value="RNA_pol_sigma_r2"/>
</dbReference>
<dbReference type="EMBL" id="QFOT01000016">
    <property type="protein sequence ID" value="PZP56744.1"/>
    <property type="molecule type" value="Genomic_DNA"/>
</dbReference>
<keyword evidence="2" id="KW-0805">Transcription regulation</keyword>
<comment type="caution">
    <text evidence="8">The sequence shown here is derived from an EMBL/GenBank/DDBJ whole genome shotgun (WGS) entry which is preliminary data.</text>
</comment>